<feature type="domain" description="CFEM" evidence="12">
    <location>
        <begin position="1"/>
        <end position="113"/>
    </location>
</feature>
<keyword evidence="7" id="KW-1015">Disulfide bond</keyword>
<reference evidence="13 14" key="1">
    <citation type="submission" date="2018-02" db="EMBL/GenBank/DDBJ databases">
        <title>Fusarium culmorum secondary metabolites in fungal-bacterial-plant interactions.</title>
        <authorList>
            <person name="Schmidt R."/>
        </authorList>
    </citation>
    <scope>NUCLEOTIDE SEQUENCE [LARGE SCALE GENOMIC DNA]</scope>
    <source>
        <strain evidence="13 14">PV</strain>
    </source>
</reference>
<feature type="compositionally biased region" description="Polar residues" evidence="10">
    <location>
        <begin position="156"/>
        <end position="166"/>
    </location>
</feature>
<name>A0A2T4HBK3_FUSCU</name>
<dbReference type="OMA" id="STCAIDC"/>
<evidence type="ECO:0000259" key="12">
    <source>
        <dbReference type="PROSITE" id="PS52012"/>
    </source>
</evidence>
<dbReference type="Pfam" id="PF05730">
    <property type="entry name" value="CFEM"/>
    <property type="match status" value="1"/>
</dbReference>
<feature type="compositionally biased region" description="Low complexity" evidence="10">
    <location>
        <begin position="167"/>
        <end position="184"/>
    </location>
</feature>
<evidence type="ECO:0000313" key="13">
    <source>
        <dbReference type="EMBL" id="PTD13163.1"/>
    </source>
</evidence>
<dbReference type="OrthoDB" id="1193027at2759"/>
<feature type="region of interest" description="Disordered" evidence="10">
    <location>
        <begin position="111"/>
        <end position="184"/>
    </location>
</feature>
<dbReference type="PROSITE" id="PS52012">
    <property type="entry name" value="CFEM"/>
    <property type="match status" value="1"/>
</dbReference>
<comment type="caution">
    <text evidence="13">The sequence shown here is derived from an EMBL/GenBank/DDBJ whole genome shotgun (WGS) entry which is preliminary data.</text>
</comment>
<evidence type="ECO:0000256" key="8">
    <source>
        <dbReference type="ARBA" id="ARBA00023288"/>
    </source>
</evidence>
<dbReference type="Proteomes" id="UP000241587">
    <property type="component" value="Unassembled WGS sequence"/>
</dbReference>
<gene>
    <name evidence="13" type="ORF">FCULG_00004888</name>
</gene>
<dbReference type="EMBL" id="PVEM01000001">
    <property type="protein sequence ID" value="PTD13163.1"/>
    <property type="molecule type" value="Genomic_DNA"/>
</dbReference>
<dbReference type="GO" id="GO:0005576">
    <property type="term" value="C:extracellular region"/>
    <property type="evidence" value="ECO:0007669"/>
    <property type="project" value="UniProtKB-SubCell"/>
</dbReference>
<evidence type="ECO:0000256" key="11">
    <source>
        <dbReference type="SAM" id="SignalP"/>
    </source>
</evidence>
<evidence type="ECO:0000313" key="14">
    <source>
        <dbReference type="Proteomes" id="UP000241587"/>
    </source>
</evidence>
<evidence type="ECO:0000256" key="1">
    <source>
        <dbReference type="ARBA" id="ARBA00004589"/>
    </source>
</evidence>
<evidence type="ECO:0000256" key="7">
    <source>
        <dbReference type="ARBA" id="ARBA00023157"/>
    </source>
</evidence>
<evidence type="ECO:0000256" key="2">
    <source>
        <dbReference type="ARBA" id="ARBA00004613"/>
    </source>
</evidence>
<keyword evidence="5" id="KW-0472">Membrane</keyword>
<evidence type="ECO:0000256" key="5">
    <source>
        <dbReference type="ARBA" id="ARBA00022622"/>
    </source>
</evidence>
<evidence type="ECO:0000256" key="9">
    <source>
        <dbReference type="PROSITE-ProRule" id="PRU01356"/>
    </source>
</evidence>
<protein>
    <recommendedName>
        <fullName evidence="12">CFEM domain-containing protein</fullName>
    </recommendedName>
</protein>
<evidence type="ECO:0000256" key="3">
    <source>
        <dbReference type="ARBA" id="ARBA00010031"/>
    </source>
</evidence>
<dbReference type="InterPro" id="IPR008427">
    <property type="entry name" value="Extracellular_membr_CFEM_dom"/>
</dbReference>
<sequence length="250" mass="25498">MRKPTAAQLALLMASVATAADTTCAIDCFQGLITNGPPADCKEATNYLCFCTMPTLQENFLKCADTSCGKDTSAALTWANELCAKLGKPIDLGPGDGAPKTDATTAIDATTAVEAPASTTDETKQTTTAETTVPEAVQTTATEAEKTDSKAEETSIETSVPSGTSQETSQDTPETCTTETTMTKTETTFAKATTTEGASVTTDEDGSVGIVTGSGETATSSSDAEVNAGSITTPGLLAVAGVLAALWQFM</sequence>
<evidence type="ECO:0000256" key="10">
    <source>
        <dbReference type="SAM" id="MobiDB-lite"/>
    </source>
</evidence>
<feature type="compositionally biased region" description="Low complexity" evidence="10">
    <location>
        <begin position="111"/>
        <end position="142"/>
    </location>
</feature>
<evidence type="ECO:0000256" key="6">
    <source>
        <dbReference type="ARBA" id="ARBA00022729"/>
    </source>
</evidence>
<proteinExistence type="inferred from homology"/>
<accession>A0A2T4HBK3</accession>
<comment type="similarity">
    <text evidence="3">Belongs to the RBT5 family.</text>
</comment>
<feature type="chain" id="PRO_5015653644" description="CFEM domain-containing protein" evidence="11">
    <location>
        <begin position="20"/>
        <end position="250"/>
    </location>
</feature>
<comment type="caution">
    <text evidence="9">Lacks conserved residue(s) required for the propagation of feature annotation.</text>
</comment>
<feature type="compositionally biased region" description="Basic and acidic residues" evidence="10">
    <location>
        <begin position="143"/>
        <end position="153"/>
    </location>
</feature>
<evidence type="ECO:0000256" key="4">
    <source>
        <dbReference type="ARBA" id="ARBA00022525"/>
    </source>
</evidence>
<keyword evidence="8" id="KW-0449">Lipoprotein</keyword>
<dbReference type="GO" id="GO:0098552">
    <property type="term" value="C:side of membrane"/>
    <property type="evidence" value="ECO:0007669"/>
    <property type="project" value="UniProtKB-KW"/>
</dbReference>
<feature type="signal peptide" evidence="11">
    <location>
        <begin position="1"/>
        <end position="19"/>
    </location>
</feature>
<keyword evidence="6 11" id="KW-0732">Signal</keyword>
<comment type="subcellular location">
    <subcellularLocation>
        <location evidence="1">Membrane</location>
        <topology evidence="1">Lipid-anchor</topology>
        <topology evidence="1">GPI-anchor</topology>
    </subcellularLocation>
    <subcellularLocation>
        <location evidence="2">Secreted</location>
    </subcellularLocation>
</comment>
<dbReference type="AlphaFoldDB" id="A0A2T4HBK3"/>
<organism evidence="13 14">
    <name type="scientific">Fusarium culmorum</name>
    <dbReference type="NCBI Taxonomy" id="5516"/>
    <lineage>
        <taxon>Eukaryota</taxon>
        <taxon>Fungi</taxon>
        <taxon>Dikarya</taxon>
        <taxon>Ascomycota</taxon>
        <taxon>Pezizomycotina</taxon>
        <taxon>Sordariomycetes</taxon>
        <taxon>Hypocreomycetidae</taxon>
        <taxon>Hypocreales</taxon>
        <taxon>Nectriaceae</taxon>
        <taxon>Fusarium</taxon>
    </lineage>
</organism>
<keyword evidence="5" id="KW-0336">GPI-anchor</keyword>
<keyword evidence="4" id="KW-0964">Secreted</keyword>
<keyword evidence="5" id="KW-0325">Glycoprotein</keyword>
<keyword evidence="14" id="KW-1185">Reference proteome</keyword>